<evidence type="ECO:0000313" key="7">
    <source>
        <dbReference type="Proteomes" id="UP000322699"/>
    </source>
</evidence>
<name>A0A5B1CI82_9BACT</name>
<comment type="similarity">
    <text evidence="1">Belongs to the sigma-70 factor family. ECF subfamily.</text>
</comment>
<keyword evidence="4" id="KW-0804">Transcription</keyword>
<dbReference type="InterPro" id="IPR013324">
    <property type="entry name" value="RNA_pol_sigma_r3/r4-like"/>
</dbReference>
<feature type="domain" description="RNA polymerase sigma-70 region 2" evidence="5">
    <location>
        <begin position="107"/>
        <end position="173"/>
    </location>
</feature>
<comment type="caution">
    <text evidence="6">The sequence shown here is derived from an EMBL/GenBank/DDBJ whole genome shotgun (WGS) entry which is preliminary data.</text>
</comment>
<accession>A0A5B1CI82</accession>
<keyword evidence="2" id="KW-0805">Transcription regulation</keyword>
<evidence type="ECO:0000256" key="4">
    <source>
        <dbReference type="ARBA" id="ARBA00023163"/>
    </source>
</evidence>
<sequence>MSTALSVIIPLSDFGRFVGCEPSPNDHHTPLANSSLPIFRSANDSPESWQASYQKTGAASAKEAEENKMNFTENTILDNAALLTKERTVGELVRAAQSGDREAFGLLFERYRSTIFMLAMRRVRNADEADELTQDVFIQAMQKIDQLRVPEAFGGWLRQIVHRMALNRITRNRNALACDPETLEATCLATGSPETEAEDREQAATIRVHLGRLGAMDQETLTAFYLQSKSLLEMSNEFEAPVGTIKRRLHVARKRLAKEMEPLQAV</sequence>
<organism evidence="6 7">
    <name type="scientific">Rubripirellula obstinata</name>
    <dbReference type="NCBI Taxonomy" id="406547"/>
    <lineage>
        <taxon>Bacteria</taxon>
        <taxon>Pseudomonadati</taxon>
        <taxon>Planctomycetota</taxon>
        <taxon>Planctomycetia</taxon>
        <taxon>Pirellulales</taxon>
        <taxon>Pirellulaceae</taxon>
        <taxon>Rubripirellula</taxon>
    </lineage>
</organism>
<proteinExistence type="inferred from homology"/>
<dbReference type="PANTHER" id="PTHR43133:SF51">
    <property type="entry name" value="RNA POLYMERASE SIGMA FACTOR"/>
    <property type="match status" value="1"/>
</dbReference>
<dbReference type="GO" id="GO:0006352">
    <property type="term" value="P:DNA-templated transcription initiation"/>
    <property type="evidence" value="ECO:0007669"/>
    <property type="project" value="InterPro"/>
</dbReference>
<gene>
    <name evidence="6" type="primary">sigW_3</name>
    <name evidence="6" type="ORF">LF1_24800</name>
</gene>
<dbReference type="EMBL" id="VRLW01000001">
    <property type="protein sequence ID" value="KAA1259942.1"/>
    <property type="molecule type" value="Genomic_DNA"/>
</dbReference>
<dbReference type="AlphaFoldDB" id="A0A5B1CI82"/>
<dbReference type="Gene3D" id="1.10.10.10">
    <property type="entry name" value="Winged helix-like DNA-binding domain superfamily/Winged helix DNA-binding domain"/>
    <property type="match status" value="1"/>
</dbReference>
<dbReference type="Proteomes" id="UP000322699">
    <property type="component" value="Unassembled WGS sequence"/>
</dbReference>
<dbReference type="Gene3D" id="1.10.1740.10">
    <property type="match status" value="1"/>
</dbReference>
<dbReference type="GO" id="GO:0016987">
    <property type="term" value="F:sigma factor activity"/>
    <property type="evidence" value="ECO:0007669"/>
    <property type="project" value="UniProtKB-KW"/>
</dbReference>
<evidence type="ECO:0000259" key="5">
    <source>
        <dbReference type="Pfam" id="PF04542"/>
    </source>
</evidence>
<dbReference type="InterPro" id="IPR036388">
    <property type="entry name" value="WH-like_DNA-bd_sf"/>
</dbReference>
<dbReference type="SUPFAM" id="SSF88659">
    <property type="entry name" value="Sigma3 and sigma4 domains of RNA polymerase sigma factors"/>
    <property type="match status" value="1"/>
</dbReference>
<dbReference type="PANTHER" id="PTHR43133">
    <property type="entry name" value="RNA POLYMERASE ECF-TYPE SIGMA FACTO"/>
    <property type="match status" value="1"/>
</dbReference>
<evidence type="ECO:0000256" key="2">
    <source>
        <dbReference type="ARBA" id="ARBA00023015"/>
    </source>
</evidence>
<dbReference type="InterPro" id="IPR014284">
    <property type="entry name" value="RNA_pol_sigma-70_dom"/>
</dbReference>
<keyword evidence="3" id="KW-0731">Sigma factor</keyword>
<dbReference type="Pfam" id="PF04542">
    <property type="entry name" value="Sigma70_r2"/>
    <property type="match status" value="1"/>
</dbReference>
<dbReference type="InterPro" id="IPR007627">
    <property type="entry name" value="RNA_pol_sigma70_r2"/>
</dbReference>
<dbReference type="InterPro" id="IPR013325">
    <property type="entry name" value="RNA_pol_sigma_r2"/>
</dbReference>
<keyword evidence="7" id="KW-1185">Reference proteome</keyword>
<evidence type="ECO:0000256" key="1">
    <source>
        <dbReference type="ARBA" id="ARBA00010641"/>
    </source>
</evidence>
<evidence type="ECO:0000256" key="3">
    <source>
        <dbReference type="ARBA" id="ARBA00023082"/>
    </source>
</evidence>
<dbReference type="NCBIfam" id="TIGR02937">
    <property type="entry name" value="sigma70-ECF"/>
    <property type="match status" value="1"/>
</dbReference>
<protein>
    <submittedName>
        <fullName evidence="6">ECF RNA polymerase sigma factor SigW</fullName>
    </submittedName>
</protein>
<dbReference type="InterPro" id="IPR039425">
    <property type="entry name" value="RNA_pol_sigma-70-like"/>
</dbReference>
<dbReference type="SUPFAM" id="SSF88946">
    <property type="entry name" value="Sigma2 domain of RNA polymerase sigma factors"/>
    <property type="match status" value="1"/>
</dbReference>
<evidence type="ECO:0000313" key="6">
    <source>
        <dbReference type="EMBL" id="KAA1259942.1"/>
    </source>
</evidence>
<reference evidence="6 7" key="1">
    <citation type="submission" date="2019-08" db="EMBL/GenBank/DDBJ databases">
        <title>Deep-cultivation of Planctomycetes and their phenomic and genomic characterization uncovers novel biology.</title>
        <authorList>
            <person name="Wiegand S."/>
            <person name="Jogler M."/>
            <person name="Boedeker C."/>
            <person name="Pinto D."/>
            <person name="Vollmers J."/>
            <person name="Rivas-Marin E."/>
            <person name="Kohn T."/>
            <person name="Peeters S.H."/>
            <person name="Heuer A."/>
            <person name="Rast P."/>
            <person name="Oberbeckmann S."/>
            <person name="Bunk B."/>
            <person name="Jeske O."/>
            <person name="Meyerdierks A."/>
            <person name="Storesund J.E."/>
            <person name="Kallscheuer N."/>
            <person name="Luecker S."/>
            <person name="Lage O.M."/>
            <person name="Pohl T."/>
            <person name="Merkel B.J."/>
            <person name="Hornburger P."/>
            <person name="Mueller R.-W."/>
            <person name="Bruemmer F."/>
            <person name="Labrenz M."/>
            <person name="Spormann A.M."/>
            <person name="Op Den Camp H."/>
            <person name="Overmann J."/>
            <person name="Amann R."/>
            <person name="Jetten M.S.M."/>
            <person name="Mascher T."/>
            <person name="Medema M.H."/>
            <person name="Devos D.P."/>
            <person name="Kaster A.-K."/>
            <person name="Ovreas L."/>
            <person name="Rohde M."/>
            <person name="Galperin M.Y."/>
            <person name="Jogler C."/>
        </authorList>
    </citation>
    <scope>NUCLEOTIDE SEQUENCE [LARGE SCALE GENOMIC DNA]</scope>
    <source>
        <strain evidence="6 7">LF1</strain>
    </source>
</reference>